<evidence type="ECO:0000313" key="4">
    <source>
        <dbReference type="Proteomes" id="UP001575181"/>
    </source>
</evidence>
<dbReference type="InterPro" id="IPR001173">
    <property type="entry name" value="Glyco_trans_2-like"/>
</dbReference>
<dbReference type="Pfam" id="PF00535">
    <property type="entry name" value="Glycos_transf_2"/>
    <property type="match status" value="1"/>
</dbReference>
<comment type="caution">
    <text evidence="3">The sequence shown here is derived from an EMBL/GenBank/DDBJ whole genome shotgun (WGS) entry which is preliminary data.</text>
</comment>
<keyword evidence="3" id="KW-0328">Glycosyltransferase</keyword>
<dbReference type="RefSeq" id="WP_373656062.1">
    <property type="nucleotide sequence ID" value="NZ_JBGUAW010000006.1"/>
</dbReference>
<feature type="domain" description="Glycosyltransferase 2-like" evidence="2">
    <location>
        <begin position="56"/>
        <end position="192"/>
    </location>
</feature>
<accession>A0ABV4TVF2</accession>
<dbReference type="EC" id="2.4.-.-" evidence="3"/>
<evidence type="ECO:0000259" key="2">
    <source>
        <dbReference type="Pfam" id="PF00535"/>
    </source>
</evidence>
<feature type="region of interest" description="Disordered" evidence="1">
    <location>
        <begin position="1"/>
        <end position="34"/>
    </location>
</feature>
<evidence type="ECO:0000256" key="1">
    <source>
        <dbReference type="SAM" id="MobiDB-lite"/>
    </source>
</evidence>
<dbReference type="EMBL" id="JBGUAW010000006">
    <property type="protein sequence ID" value="MFA9461277.1"/>
    <property type="molecule type" value="Genomic_DNA"/>
</dbReference>
<dbReference type="GO" id="GO:0016757">
    <property type="term" value="F:glycosyltransferase activity"/>
    <property type="evidence" value="ECO:0007669"/>
    <property type="project" value="UniProtKB-KW"/>
</dbReference>
<dbReference type="PANTHER" id="PTHR43685">
    <property type="entry name" value="GLYCOSYLTRANSFERASE"/>
    <property type="match status" value="1"/>
</dbReference>
<dbReference type="InterPro" id="IPR029044">
    <property type="entry name" value="Nucleotide-diphossugar_trans"/>
</dbReference>
<dbReference type="Gene3D" id="3.90.550.10">
    <property type="entry name" value="Spore Coat Polysaccharide Biosynthesis Protein SpsA, Chain A"/>
    <property type="match status" value="1"/>
</dbReference>
<protein>
    <submittedName>
        <fullName evidence="3">Glycosyltransferase</fullName>
        <ecNumber evidence="3">2.4.-.-</ecNumber>
    </submittedName>
</protein>
<dbReference type="Proteomes" id="UP001575181">
    <property type="component" value="Unassembled WGS sequence"/>
</dbReference>
<sequence length="394" mass="45286">MNTSPFPHPTSFKWASETTHTEKSPDPAPELEKEREAGNHCLIPENWENAELPLVSVIIPTYNAEPFISEALDSVLEQDYPNKEIIVVDDGSTDNTEDILLLYKDNIIIEKKENGGISSARNKGLEIATGEYIAFLDADDIWLPGKLTSQVTYLESNPHIHLIYGKVEEWRTNNPNPPIKQESLHFLNKAEPPSIDPDYSGWLYGQLLGDFSISTICVMLRSSLIESIGYFKENLEQGEDFEFWLRISLISEIHMLDQTMALFRKTGKNTTSECPDKNYAADIIEESIKKWGITNPDGSRANTKRIKRNLSQLWFLYGWKNKNAKRYYVSFISFLKSSCYDPSKPKTWIFIFLTGYKNILENIRYALRATRPVRDITRRKSIKNKTFNVQGRVQ</sequence>
<name>A0ABV4TVF2_9GAMM</name>
<feature type="compositionally biased region" description="Basic and acidic residues" evidence="1">
    <location>
        <begin position="19"/>
        <end position="34"/>
    </location>
</feature>
<organism evidence="3 4">
    <name type="scientific">Thiohalorhabdus methylotrophus</name>
    <dbReference type="NCBI Taxonomy" id="3242694"/>
    <lineage>
        <taxon>Bacteria</taxon>
        <taxon>Pseudomonadati</taxon>
        <taxon>Pseudomonadota</taxon>
        <taxon>Gammaproteobacteria</taxon>
        <taxon>Thiohalorhabdales</taxon>
        <taxon>Thiohalorhabdaceae</taxon>
        <taxon>Thiohalorhabdus</taxon>
    </lineage>
</organism>
<gene>
    <name evidence="3" type="ORF">ACERLL_10610</name>
</gene>
<dbReference type="PANTHER" id="PTHR43685:SF2">
    <property type="entry name" value="GLYCOSYLTRANSFERASE 2-LIKE DOMAIN-CONTAINING PROTEIN"/>
    <property type="match status" value="1"/>
</dbReference>
<keyword evidence="4" id="KW-1185">Reference proteome</keyword>
<evidence type="ECO:0000313" key="3">
    <source>
        <dbReference type="EMBL" id="MFA9461277.1"/>
    </source>
</evidence>
<dbReference type="InterPro" id="IPR050834">
    <property type="entry name" value="Glycosyltransf_2"/>
</dbReference>
<reference evidence="3 4" key="1">
    <citation type="submission" date="2024-08" db="EMBL/GenBank/DDBJ databases">
        <title>Whole-genome sequencing of halo(alkali)philic microorganisms from hypersaline lakes.</title>
        <authorList>
            <person name="Sorokin D.Y."/>
            <person name="Merkel A.Y."/>
            <person name="Messina E."/>
            <person name="Yakimov M."/>
        </authorList>
    </citation>
    <scope>NUCLEOTIDE SEQUENCE [LARGE SCALE GENOMIC DNA]</scope>
    <source>
        <strain evidence="3 4">Cl-TMA</strain>
    </source>
</reference>
<proteinExistence type="predicted"/>
<keyword evidence="3" id="KW-0808">Transferase</keyword>
<dbReference type="SUPFAM" id="SSF53448">
    <property type="entry name" value="Nucleotide-diphospho-sugar transferases"/>
    <property type="match status" value="1"/>
</dbReference>